<evidence type="ECO:0000256" key="1">
    <source>
        <dbReference type="SAM" id="Phobius"/>
    </source>
</evidence>
<evidence type="ECO:0008006" key="4">
    <source>
        <dbReference type="Google" id="ProtNLM"/>
    </source>
</evidence>
<keyword evidence="3" id="KW-1185">Reference proteome</keyword>
<name>A0A3S3SBD3_9HYPH</name>
<protein>
    <recommendedName>
        <fullName evidence="4">Holin</fullName>
    </recommendedName>
</protein>
<keyword evidence="1" id="KW-1133">Transmembrane helix</keyword>
<gene>
    <name evidence="2" type="ORF">EPK99_20290</name>
</gene>
<evidence type="ECO:0000313" key="2">
    <source>
        <dbReference type="EMBL" id="RWX76003.1"/>
    </source>
</evidence>
<dbReference type="AlphaFoldDB" id="A0A3S3SBD3"/>
<keyword evidence="1" id="KW-0472">Membrane</keyword>
<dbReference type="RefSeq" id="WP_128444881.1">
    <property type="nucleotide sequence ID" value="NZ_SBIP01000004.1"/>
</dbReference>
<keyword evidence="1" id="KW-0812">Transmembrane</keyword>
<dbReference type="EMBL" id="SBIP01000004">
    <property type="protein sequence ID" value="RWX76003.1"/>
    <property type="molecule type" value="Genomic_DNA"/>
</dbReference>
<reference evidence="2 3" key="1">
    <citation type="submission" date="2019-01" db="EMBL/GenBank/DDBJ databases">
        <title>The draft genome of Rhizobium sp. 24NR.</title>
        <authorList>
            <person name="Liu L."/>
            <person name="Liang L."/>
            <person name="Shi S."/>
            <person name="Xu L."/>
            <person name="Wang X."/>
            <person name="Li L."/>
            <person name="Zhang X."/>
        </authorList>
    </citation>
    <scope>NUCLEOTIDE SEQUENCE [LARGE SCALE GENOMIC DNA]</scope>
    <source>
        <strain evidence="2 3">24NR</strain>
    </source>
</reference>
<sequence>MDAMKAWYKSKTVWGALIAIAASLLHGFGIDLGSDAQNQLADLAVTLAGAVGGLIAIYGRIRAESTIGGN</sequence>
<dbReference type="OrthoDB" id="7508901at2"/>
<feature type="transmembrane region" description="Helical" evidence="1">
    <location>
        <begin position="43"/>
        <end position="61"/>
    </location>
</feature>
<evidence type="ECO:0000313" key="3">
    <source>
        <dbReference type="Proteomes" id="UP000287687"/>
    </source>
</evidence>
<dbReference type="Proteomes" id="UP000287687">
    <property type="component" value="Unassembled WGS sequence"/>
</dbReference>
<accession>A0A3S3SBD3</accession>
<proteinExistence type="predicted"/>
<comment type="caution">
    <text evidence="2">The sequence shown here is derived from an EMBL/GenBank/DDBJ whole genome shotgun (WGS) entry which is preliminary data.</text>
</comment>
<organism evidence="2 3">
    <name type="scientific">Neorhizobium lilium</name>
    <dbReference type="NCBI Taxonomy" id="2503024"/>
    <lineage>
        <taxon>Bacteria</taxon>
        <taxon>Pseudomonadati</taxon>
        <taxon>Pseudomonadota</taxon>
        <taxon>Alphaproteobacteria</taxon>
        <taxon>Hyphomicrobiales</taxon>
        <taxon>Rhizobiaceae</taxon>
        <taxon>Rhizobium/Agrobacterium group</taxon>
        <taxon>Neorhizobium</taxon>
    </lineage>
</organism>